<sequence length="135" mass="14874">MSLITWTPEQFATNVSKHDIEHQEIFRLLNVLGDSVASGDRDAVGRDLDALIAYVAEHFASEEANFEAYGYPAYPGHKAEHDKLVAAALDLQKKFHAGETEVTADTAAFLVGWLTDHIPKIDKLYGSFLNEKGVA</sequence>
<accession>A0A2U1SUD9</accession>
<dbReference type="NCBIfam" id="TIGR02481">
    <property type="entry name" value="hemeryth_dom"/>
    <property type="match status" value="1"/>
</dbReference>
<dbReference type="AlphaFoldDB" id="A0A2U1SUD9"/>
<dbReference type="PROSITE" id="PS00550">
    <property type="entry name" value="HEMERYTHRINS"/>
    <property type="match status" value="1"/>
</dbReference>
<dbReference type="GO" id="GO:0005344">
    <property type="term" value="F:oxygen carrier activity"/>
    <property type="evidence" value="ECO:0007669"/>
    <property type="project" value="UniProtKB-KW"/>
</dbReference>
<gene>
    <name evidence="6" type="ORF">C5689_03555</name>
    <name evidence="7" type="ORF">FM996_03205</name>
</gene>
<organism evidence="6 8">
    <name type="scientific">Methylosinus sporium</name>
    <dbReference type="NCBI Taxonomy" id="428"/>
    <lineage>
        <taxon>Bacteria</taxon>
        <taxon>Pseudomonadati</taxon>
        <taxon>Pseudomonadota</taxon>
        <taxon>Alphaproteobacteria</taxon>
        <taxon>Hyphomicrobiales</taxon>
        <taxon>Methylocystaceae</taxon>
        <taxon>Methylosinus</taxon>
    </lineage>
</organism>
<reference evidence="7 9" key="3">
    <citation type="submission" date="2019-07" db="EMBL/GenBank/DDBJ databases">
        <title>Ln-dependent methylotrophs.</title>
        <authorList>
            <person name="Tani A."/>
        </authorList>
    </citation>
    <scope>NUCLEOTIDE SEQUENCE [LARGE SCALE GENOMIC DNA]</scope>
    <source>
        <strain evidence="7 9">SM89A</strain>
    </source>
</reference>
<dbReference type="EMBL" id="VJMF01000014">
    <property type="protein sequence ID" value="TRL37201.1"/>
    <property type="molecule type" value="Genomic_DNA"/>
</dbReference>
<comment type="caution">
    <text evidence="6">The sequence shown here is derived from an EMBL/GenBank/DDBJ whole genome shotgun (WGS) entry which is preliminary data.</text>
</comment>
<evidence type="ECO:0000313" key="9">
    <source>
        <dbReference type="Proteomes" id="UP000316781"/>
    </source>
</evidence>
<dbReference type="InterPro" id="IPR012312">
    <property type="entry name" value="Hemerythrin-like"/>
</dbReference>
<evidence type="ECO:0000256" key="3">
    <source>
        <dbReference type="ARBA" id="ARBA00022723"/>
    </source>
</evidence>
<evidence type="ECO:0000313" key="6">
    <source>
        <dbReference type="EMBL" id="PWB95230.1"/>
    </source>
</evidence>
<keyword evidence="8" id="KW-1185">Reference proteome</keyword>
<dbReference type="EMBL" id="PUIV01000003">
    <property type="protein sequence ID" value="PWB95230.1"/>
    <property type="molecule type" value="Genomic_DNA"/>
</dbReference>
<evidence type="ECO:0000259" key="5">
    <source>
        <dbReference type="Pfam" id="PF01814"/>
    </source>
</evidence>
<dbReference type="PANTHER" id="PTHR37164">
    <property type="entry name" value="BACTERIOHEMERYTHRIN"/>
    <property type="match status" value="1"/>
</dbReference>
<dbReference type="InterPro" id="IPR050669">
    <property type="entry name" value="Hemerythrin"/>
</dbReference>
<feature type="domain" description="Hemerythrin-like" evidence="5">
    <location>
        <begin position="19"/>
        <end position="126"/>
    </location>
</feature>
<dbReference type="Gene3D" id="1.20.120.50">
    <property type="entry name" value="Hemerythrin-like"/>
    <property type="match status" value="1"/>
</dbReference>
<dbReference type="CDD" id="cd12107">
    <property type="entry name" value="Hemerythrin"/>
    <property type="match status" value="1"/>
</dbReference>
<dbReference type="PANTHER" id="PTHR37164:SF1">
    <property type="entry name" value="BACTERIOHEMERYTHRIN"/>
    <property type="match status" value="1"/>
</dbReference>
<dbReference type="Proteomes" id="UP000245137">
    <property type="component" value="Unassembled WGS sequence"/>
</dbReference>
<evidence type="ECO:0000256" key="1">
    <source>
        <dbReference type="ARBA" id="ARBA00010587"/>
    </source>
</evidence>
<dbReference type="InterPro" id="IPR035938">
    <property type="entry name" value="Hemerythrin-like_sf"/>
</dbReference>
<dbReference type="GO" id="GO:0046872">
    <property type="term" value="F:metal ion binding"/>
    <property type="evidence" value="ECO:0007669"/>
    <property type="project" value="UniProtKB-KW"/>
</dbReference>
<reference evidence="6 8" key="1">
    <citation type="journal article" date="2018" name="Appl. Microbiol. Biotechnol.">
        <title>Co-cultivation of the strictly anaerobic methanogen Methanosarcina barkeri with aerobic methanotrophs in an oxygen-limited membrane bioreactor.</title>
        <authorList>
            <person name="In 't Zandt M.H."/>
            <person name="van den Bosch T.J.M."/>
            <person name="Rijkers R."/>
            <person name="van Kessel M.A.H.J."/>
            <person name="Jetten M.S.M."/>
            <person name="Welte C.U."/>
        </authorList>
    </citation>
    <scope>NUCLEOTIDE SEQUENCE [LARGE SCALE GENOMIC DNA]</scope>
    <source>
        <strain evidence="6 8">DSM 17706</strain>
    </source>
</reference>
<reference evidence="6" key="2">
    <citation type="submission" date="2018-02" db="EMBL/GenBank/DDBJ databases">
        <authorList>
            <person name="Cohen D.B."/>
            <person name="Kent A.D."/>
        </authorList>
    </citation>
    <scope>NUCLEOTIDE SEQUENCE</scope>
    <source>
        <strain evidence="6">DSM 17706</strain>
    </source>
</reference>
<keyword evidence="3" id="KW-0479">Metal-binding</keyword>
<evidence type="ECO:0000256" key="2">
    <source>
        <dbReference type="ARBA" id="ARBA00022621"/>
    </source>
</evidence>
<protein>
    <submittedName>
        <fullName evidence="6">Bacteriohemerythrin</fullName>
    </submittedName>
</protein>
<dbReference type="Pfam" id="PF01814">
    <property type="entry name" value="Hemerythrin"/>
    <property type="match status" value="1"/>
</dbReference>
<comment type="similarity">
    <text evidence="1">Belongs to the hemerythrin family.</text>
</comment>
<dbReference type="Proteomes" id="UP000316781">
    <property type="component" value="Unassembled WGS sequence"/>
</dbReference>
<dbReference type="RefSeq" id="WP_108915901.1">
    <property type="nucleotide sequence ID" value="NZ_BGJY01000006.1"/>
</dbReference>
<keyword evidence="2" id="KW-0813">Transport</keyword>
<evidence type="ECO:0000313" key="7">
    <source>
        <dbReference type="EMBL" id="TRL37201.1"/>
    </source>
</evidence>
<keyword evidence="4" id="KW-0408">Iron</keyword>
<dbReference type="InterPro" id="IPR016131">
    <property type="entry name" value="Haemerythrin_Fe_BS"/>
</dbReference>
<proteinExistence type="inferred from homology"/>
<dbReference type="OrthoDB" id="7305302at2"/>
<keyword evidence="2" id="KW-0561">Oxygen transport</keyword>
<dbReference type="InterPro" id="IPR012827">
    <property type="entry name" value="Hemerythrin_metal-bd"/>
</dbReference>
<name>A0A2U1SUD9_METSR</name>
<dbReference type="SUPFAM" id="SSF47188">
    <property type="entry name" value="Hemerythrin-like"/>
    <property type="match status" value="1"/>
</dbReference>
<dbReference type="NCBIfam" id="NF033749">
    <property type="entry name" value="bact_hemeryth"/>
    <property type="match status" value="1"/>
</dbReference>
<evidence type="ECO:0000313" key="8">
    <source>
        <dbReference type="Proteomes" id="UP000245137"/>
    </source>
</evidence>
<evidence type="ECO:0000256" key="4">
    <source>
        <dbReference type="ARBA" id="ARBA00023004"/>
    </source>
</evidence>